<dbReference type="EMBL" id="CAADFH010000003">
    <property type="protein sequence ID" value="VFJ88013.1"/>
    <property type="molecule type" value="Genomic_DNA"/>
</dbReference>
<dbReference type="FunFam" id="3.90.79.10:FF:000014">
    <property type="entry name" value="8-oxo-dGTP diphosphatase MutT"/>
    <property type="match status" value="1"/>
</dbReference>
<dbReference type="CDD" id="cd03425">
    <property type="entry name" value="NUDIX_MutT_NudA_like"/>
    <property type="match status" value="1"/>
</dbReference>
<keyword evidence="9" id="KW-0234">DNA repair</keyword>
<dbReference type="PROSITE" id="PS51462">
    <property type="entry name" value="NUDIX"/>
    <property type="match status" value="1"/>
</dbReference>
<dbReference type="InterPro" id="IPR029119">
    <property type="entry name" value="MutY_C"/>
</dbReference>
<comment type="catalytic activity">
    <reaction evidence="11">
        <text>8-oxo-GTP + H2O = 8-oxo-GMP + diphosphate + H(+)</text>
        <dbReference type="Rhea" id="RHEA:67616"/>
        <dbReference type="ChEBI" id="CHEBI:15377"/>
        <dbReference type="ChEBI" id="CHEBI:15378"/>
        <dbReference type="ChEBI" id="CHEBI:33019"/>
        <dbReference type="ChEBI" id="CHEBI:143553"/>
        <dbReference type="ChEBI" id="CHEBI:145694"/>
    </reaction>
</comment>
<feature type="binding site" evidence="17">
    <location>
        <begin position="35"/>
        <end position="38"/>
    </location>
    <ligand>
        <name>8-oxo-dGTP</name>
        <dbReference type="ChEBI" id="CHEBI:77896"/>
    </ligand>
</feature>
<dbReference type="GO" id="GO:0044716">
    <property type="term" value="F:8-oxo-GDP phosphatase activity"/>
    <property type="evidence" value="ECO:0007669"/>
    <property type="project" value="TreeGrafter"/>
</dbReference>
<dbReference type="GO" id="GO:0006260">
    <property type="term" value="P:DNA replication"/>
    <property type="evidence" value="ECO:0007669"/>
    <property type="project" value="UniProtKB-KW"/>
</dbReference>
<dbReference type="AlphaFoldDB" id="A0A450U849"/>
<evidence type="ECO:0000256" key="9">
    <source>
        <dbReference type="ARBA" id="ARBA00023204"/>
    </source>
</evidence>
<keyword evidence="6" id="KW-0227">DNA damage</keyword>
<keyword evidence="8 18" id="KW-0460">Magnesium</keyword>
<dbReference type="PROSITE" id="PS00893">
    <property type="entry name" value="NUDIX_BOX"/>
    <property type="match status" value="1"/>
</dbReference>
<dbReference type="GO" id="GO:0046872">
    <property type="term" value="F:metal ion binding"/>
    <property type="evidence" value="ECO:0007669"/>
    <property type="project" value="UniProtKB-KW"/>
</dbReference>
<dbReference type="SUPFAM" id="SSF51391">
    <property type="entry name" value="Thiamin phosphate synthase"/>
    <property type="match status" value="1"/>
</dbReference>
<dbReference type="GO" id="GO:0008413">
    <property type="term" value="F:8-oxo-7,8-dihydroguanosine triphosphate pyrophosphatase activity"/>
    <property type="evidence" value="ECO:0007669"/>
    <property type="project" value="InterPro"/>
</dbReference>
<dbReference type="GO" id="GO:0044715">
    <property type="term" value="F:8-oxo-dGDP phosphatase activity"/>
    <property type="evidence" value="ECO:0007669"/>
    <property type="project" value="TreeGrafter"/>
</dbReference>
<dbReference type="InterPro" id="IPR020084">
    <property type="entry name" value="NUDIX_hydrolase_CS"/>
</dbReference>
<evidence type="ECO:0000256" key="11">
    <source>
        <dbReference type="ARBA" id="ARBA00036904"/>
    </source>
</evidence>
<evidence type="ECO:0000313" key="20">
    <source>
        <dbReference type="EMBL" id="VFJ88013.1"/>
    </source>
</evidence>
<dbReference type="InterPro" id="IPR015797">
    <property type="entry name" value="NUDIX_hydrolase-like_dom_sf"/>
</dbReference>
<dbReference type="GO" id="GO:0009228">
    <property type="term" value="P:thiamine biosynthetic process"/>
    <property type="evidence" value="ECO:0007669"/>
    <property type="project" value="UniProtKB-KW"/>
</dbReference>
<reference evidence="20" key="1">
    <citation type="submission" date="2019-02" db="EMBL/GenBank/DDBJ databases">
        <authorList>
            <person name="Gruber-Vodicka R. H."/>
            <person name="Seah K. B. B."/>
        </authorList>
    </citation>
    <scope>NUCLEOTIDE SEQUENCE</scope>
    <source>
        <strain evidence="20">BECK_M6</strain>
    </source>
</reference>
<gene>
    <name evidence="20" type="ORF">BECKLFY1418A_GA0070994_100314</name>
</gene>
<keyword evidence="5 18" id="KW-0479">Metal-binding</keyword>
<keyword evidence="3" id="KW-0515">Mutator protein</keyword>
<dbReference type="InterPro" id="IPR047127">
    <property type="entry name" value="MutT-like"/>
</dbReference>
<feature type="domain" description="Nudix hydrolase" evidence="19">
    <location>
        <begin position="4"/>
        <end position="129"/>
    </location>
</feature>
<evidence type="ECO:0000256" key="6">
    <source>
        <dbReference type="ARBA" id="ARBA00022763"/>
    </source>
</evidence>
<feature type="binding site" evidence="18">
    <location>
        <position position="58"/>
    </location>
    <ligand>
        <name>Mg(2+)</name>
        <dbReference type="ChEBI" id="CHEBI:18420"/>
    </ligand>
</feature>
<dbReference type="NCBIfam" id="TIGR00586">
    <property type="entry name" value="mutt"/>
    <property type="match status" value="1"/>
</dbReference>
<dbReference type="InterPro" id="IPR000086">
    <property type="entry name" value="NUDIX_hydrolase_dom"/>
</dbReference>
<evidence type="ECO:0000256" key="8">
    <source>
        <dbReference type="ARBA" id="ARBA00022842"/>
    </source>
</evidence>
<dbReference type="PANTHER" id="PTHR47707:SF1">
    <property type="entry name" value="NUDIX HYDROLASE FAMILY PROTEIN"/>
    <property type="match status" value="1"/>
</dbReference>
<evidence type="ECO:0000256" key="7">
    <source>
        <dbReference type="ARBA" id="ARBA00022801"/>
    </source>
</evidence>
<dbReference type="SUPFAM" id="SSF55811">
    <property type="entry name" value="Nudix"/>
    <property type="match status" value="1"/>
</dbReference>
<evidence type="ECO:0000256" key="4">
    <source>
        <dbReference type="ARBA" id="ARBA00022705"/>
    </source>
</evidence>
<evidence type="ECO:0000256" key="10">
    <source>
        <dbReference type="ARBA" id="ARBA00035861"/>
    </source>
</evidence>
<evidence type="ECO:0000256" key="16">
    <source>
        <dbReference type="ARBA" id="ARBA00042798"/>
    </source>
</evidence>
<dbReference type="CDD" id="cd00564">
    <property type="entry name" value="TMP_TenI"/>
    <property type="match status" value="1"/>
</dbReference>
<feature type="binding site" evidence="18">
    <location>
        <position position="38"/>
    </location>
    <ligand>
        <name>Mg(2+)</name>
        <dbReference type="ChEBI" id="CHEBI:18420"/>
    </ligand>
</feature>
<dbReference type="EC" id="3.6.1.55" evidence="12"/>
<protein>
    <recommendedName>
        <fullName evidence="13">8-oxo-dGTP diphosphatase</fullName>
        <ecNumber evidence="12">3.6.1.55</ecNumber>
    </recommendedName>
    <alternativeName>
        <fullName evidence="16">7,8-dihydro-8-oxoguanine-triphosphatase</fullName>
    </alternativeName>
    <alternativeName>
        <fullName evidence="15">Mutator protein MutT</fullName>
    </alternativeName>
    <alternativeName>
        <fullName evidence="14">dGTP pyrophosphohydrolase</fullName>
    </alternativeName>
</protein>
<evidence type="ECO:0000256" key="12">
    <source>
        <dbReference type="ARBA" id="ARBA00038905"/>
    </source>
</evidence>
<evidence type="ECO:0000256" key="2">
    <source>
        <dbReference type="ARBA" id="ARBA00005582"/>
    </source>
</evidence>
<dbReference type="NCBIfam" id="NF006530">
    <property type="entry name" value="PRK08999.1"/>
    <property type="match status" value="1"/>
</dbReference>
<evidence type="ECO:0000256" key="1">
    <source>
        <dbReference type="ARBA" id="ARBA00001946"/>
    </source>
</evidence>
<comment type="catalytic activity">
    <reaction evidence="10">
        <text>8-oxo-dGTP + H2O = 8-oxo-dGMP + diphosphate + H(+)</text>
        <dbReference type="Rhea" id="RHEA:31575"/>
        <dbReference type="ChEBI" id="CHEBI:15377"/>
        <dbReference type="ChEBI" id="CHEBI:15378"/>
        <dbReference type="ChEBI" id="CHEBI:33019"/>
        <dbReference type="ChEBI" id="CHEBI:63224"/>
        <dbReference type="ChEBI" id="CHEBI:77896"/>
        <dbReference type="EC" id="3.6.1.55"/>
    </reaction>
</comment>
<evidence type="ECO:0000256" key="5">
    <source>
        <dbReference type="ARBA" id="ARBA00022723"/>
    </source>
</evidence>
<evidence type="ECO:0000256" key="14">
    <source>
        <dbReference type="ARBA" id="ARBA00041592"/>
    </source>
</evidence>
<evidence type="ECO:0000259" key="19">
    <source>
        <dbReference type="PROSITE" id="PS51462"/>
    </source>
</evidence>
<dbReference type="InterPro" id="IPR022998">
    <property type="entry name" value="ThiamineP_synth_TenI"/>
</dbReference>
<organism evidence="20">
    <name type="scientific">Candidatus Kentrum sp. LFY</name>
    <dbReference type="NCBI Taxonomy" id="2126342"/>
    <lineage>
        <taxon>Bacteria</taxon>
        <taxon>Pseudomonadati</taxon>
        <taxon>Pseudomonadota</taxon>
        <taxon>Gammaproteobacteria</taxon>
        <taxon>Candidatus Kentrum</taxon>
    </lineage>
</organism>
<feature type="binding site" evidence="17">
    <location>
        <position position="29"/>
    </location>
    <ligand>
        <name>8-oxo-dGTP</name>
        <dbReference type="ChEBI" id="CHEBI:77896"/>
    </ligand>
</feature>
<keyword evidence="4" id="KW-0235">DNA replication</keyword>
<accession>A0A450U849</accession>
<comment type="cofactor">
    <cofactor evidence="1 18">
        <name>Mg(2+)</name>
        <dbReference type="ChEBI" id="CHEBI:18420"/>
    </cofactor>
</comment>
<dbReference type="InterPro" id="IPR013785">
    <property type="entry name" value="Aldolase_TIM"/>
</dbReference>
<dbReference type="Pfam" id="PF02581">
    <property type="entry name" value="TMP-TENI"/>
    <property type="match status" value="1"/>
</dbReference>
<proteinExistence type="inferred from homology"/>
<dbReference type="Gene3D" id="3.90.79.10">
    <property type="entry name" value="Nucleoside Triphosphate Pyrophosphohydrolase"/>
    <property type="match status" value="1"/>
</dbReference>
<evidence type="ECO:0000256" key="17">
    <source>
        <dbReference type="PIRSR" id="PIRSR603561-1"/>
    </source>
</evidence>
<dbReference type="GO" id="GO:0006281">
    <property type="term" value="P:DNA repair"/>
    <property type="evidence" value="ECO:0007669"/>
    <property type="project" value="UniProtKB-KW"/>
</dbReference>
<evidence type="ECO:0000256" key="3">
    <source>
        <dbReference type="ARBA" id="ARBA00022457"/>
    </source>
</evidence>
<evidence type="ECO:0000256" key="15">
    <source>
        <dbReference type="ARBA" id="ARBA00041979"/>
    </source>
</evidence>
<name>A0A450U849_9GAMM</name>
<comment type="similarity">
    <text evidence="2">Belongs to the Nudix hydrolase family.</text>
</comment>
<dbReference type="InterPro" id="IPR036206">
    <property type="entry name" value="ThiamineP_synth_sf"/>
</dbReference>
<evidence type="ECO:0000256" key="13">
    <source>
        <dbReference type="ARBA" id="ARBA00040794"/>
    </source>
</evidence>
<sequence>MIVGQHVAVAVLCNKRGEVLISKRHDGAHQGGLWEFPGGKVEPHEGVTEALSRELREELDITVQSARALVQVPHDYIDRRVLLDVWLVTHWTGIPRGMEGQEIAWVSPQSLTGYALPEADIPIVTAIQLPDTYLITPDPAPDFDMDDFLHALDESLSRGIRFVQLRAKQLDDVAYERLAKRALAICNARGAKCVLNADPGLARRIGMHGVHLDSQRLLAMKTIRHRARNHHRHHDGFLIGASCHNRNELEHACRIGADFATLSPIRPTRTHPRAKLLTWGRFSELTRISTIPVYALGGLSKGDLETAWRHGAQGIAAIRALWFHGPIGTGRRNFAGG</sequence>
<dbReference type="GO" id="GO:0035539">
    <property type="term" value="F:8-oxo-7,8-dihydrodeoxyguanosine triphosphate pyrophosphatase activity"/>
    <property type="evidence" value="ECO:0007669"/>
    <property type="project" value="UniProtKB-EC"/>
</dbReference>
<dbReference type="InterPro" id="IPR003561">
    <property type="entry name" value="Mutator_MutT"/>
</dbReference>
<feature type="binding site" evidence="17">
    <location>
        <position position="24"/>
    </location>
    <ligand>
        <name>8-oxo-dGTP</name>
        <dbReference type="ChEBI" id="CHEBI:77896"/>
    </ligand>
</feature>
<keyword evidence="7" id="KW-0378">Hydrolase</keyword>
<dbReference type="PANTHER" id="PTHR47707">
    <property type="entry name" value="8-OXO-DGTP DIPHOSPHATASE"/>
    <property type="match status" value="1"/>
</dbReference>
<dbReference type="Gene3D" id="3.20.20.70">
    <property type="entry name" value="Aldolase class I"/>
    <property type="match status" value="1"/>
</dbReference>
<dbReference type="Pfam" id="PF14815">
    <property type="entry name" value="NUDIX_4"/>
    <property type="match status" value="1"/>
</dbReference>
<evidence type="ECO:0000256" key="18">
    <source>
        <dbReference type="PIRSR" id="PIRSR603561-2"/>
    </source>
</evidence>